<name>A0A9P0TFB8_PIEBR</name>
<accession>A0A9P0TFB8</accession>
<dbReference type="OrthoDB" id="6381815at2759"/>
<evidence type="ECO:0000256" key="1">
    <source>
        <dbReference type="SAM" id="MobiDB-lite"/>
    </source>
</evidence>
<evidence type="ECO:0000313" key="3">
    <source>
        <dbReference type="EMBL" id="CAH4022309.1"/>
    </source>
</evidence>
<feature type="region of interest" description="Disordered" evidence="1">
    <location>
        <begin position="1574"/>
        <end position="1594"/>
    </location>
</feature>
<feature type="region of interest" description="Disordered" evidence="1">
    <location>
        <begin position="834"/>
        <end position="864"/>
    </location>
</feature>
<feature type="domain" description="PWWP" evidence="2">
    <location>
        <begin position="12"/>
        <end position="88"/>
    </location>
</feature>
<organism evidence="3 4">
    <name type="scientific">Pieris brassicae</name>
    <name type="common">White butterfly</name>
    <name type="synonym">Large white butterfly</name>
    <dbReference type="NCBI Taxonomy" id="7116"/>
    <lineage>
        <taxon>Eukaryota</taxon>
        <taxon>Metazoa</taxon>
        <taxon>Ecdysozoa</taxon>
        <taxon>Arthropoda</taxon>
        <taxon>Hexapoda</taxon>
        <taxon>Insecta</taxon>
        <taxon>Pterygota</taxon>
        <taxon>Neoptera</taxon>
        <taxon>Endopterygota</taxon>
        <taxon>Lepidoptera</taxon>
        <taxon>Glossata</taxon>
        <taxon>Ditrysia</taxon>
        <taxon>Papilionoidea</taxon>
        <taxon>Pieridae</taxon>
        <taxon>Pierinae</taxon>
        <taxon>Pieris</taxon>
    </lineage>
</organism>
<feature type="compositionally biased region" description="Basic and acidic residues" evidence="1">
    <location>
        <begin position="125"/>
        <end position="136"/>
    </location>
</feature>
<dbReference type="InterPro" id="IPR000313">
    <property type="entry name" value="PWWP_dom"/>
</dbReference>
<feature type="compositionally biased region" description="Low complexity" evidence="1">
    <location>
        <begin position="254"/>
        <end position="263"/>
    </location>
</feature>
<dbReference type="Gene3D" id="2.30.30.140">
    <property type="match status" value="1"/>
</dbReference>
<comment type="caution">
    <text evidence="3">The sequence shown here is derived from an EMBL/GenBank/DDBJ whole genome shotgun (WGS) entry which is preliminary data.</text>
</comment>
<evidence type="ECO:0000313" key="4">
    <source>
        <dbReference type="Proteomes" id="UP001152562"/>
    </source>
</evidence>
<feature type="region of interest" description="Disordered" evidence="1">
    <location>
        <begin position="182"/>
        <end position="223"/>
    </location>
</feature>
<feature type="compositionally biased region" description="Polar residues" evidence="1">
    <location>
        <begin position="376"/>
        <end position="387"/>
    </location>
</feature>
<protein>
    <recommendedName>
        <fullName evidence="2">PWWP domain-containing protein</fullName>
    </recommendedName>
</protein>
<feature type="compositionally biased region" description="Low complexity" evidence="1">
    <location>
        <begin position="1918"/>
        <end position="1928"/>
    </location>
</feature>
<keyword evidence="4" id="KW-1185">Reference proteome</keyword>
<dbReference type="EMBL" id="CALOZG010000004">
    <property type="protein sequence ID" value="CAH4022309.1"/>
    <property type="molecule type" value="Genomic_DNA"/>
</dbReference>
<sequence length="1978" mass="216929">MCDQTEVNYADGDVVWVKLGSCFWPGEVVGIEKLPADFVTSFKKPPIAVVKFFQEDTYEYVKNHFAIYKYECSRKNEFILKGLDMYRKKHGPMEKFPEDVIRAETAVGGDIEILTRDEFQETKKESYADLFADPRRKTPASAKKGKNAKGRSPDVSKISTPIRKFKEKPNYQVHILVQGSKIPNVSEEVTPSTSRAGSEPPEEKPMETDSSPSKSIPSCSTPTMSSSGIYACHSCPFSTSRLNVLILHNKTHSTTFTPYIPTPIKKKPLKSSKSPKSASATSKSSKPRKPRQDKIDKETDKKGQKREAENNGIDNNLPDAKKVKTDEEIKSSLLADWDDGDEDSNEEETIATASSPDVPVAAGSPAVPTSAELPTEQVSSECEQQEPTDNKKAEPLPSDKPESSNDAKYDFCEDEDWPVEADVGRKIPRVKPLKRKEDTKSLSIDENDVAREVAELLTKTNVPELPSAPEPLKVEENFPEPSIVKSPDKKTEKSPGLGEPPEKKVDGEANSQKPIFKTKTFFRSRHSRSQDAIGKYVAEQLNAAERLDMLDNDINGSEMSPSPEPIISPPIEHVKVARLAPKIQLKKMNAEAAQLREKEKYELEKLQDGGEEKGSCNEENLILDTTIEKINTQIFLTETNLLESFNDIPLNDVSNTDSSENISTAENLNTEVNNSPEASFTEKEQSNDVIQSHQECTLSRIDKGNVNEDVETAQDNCIEAQYKSYMSESTASAVDALLSVSREADRVTKVISVDPPEDLFEDDHKESALTSNINTFELSSNGIDNEIPRINSPVQQATEINTNTSDKSFTSEKETIQQLSEPHLSKVDIQMDDLPKTDDTLENNEPISEEIKGNDKRKNENDLKENDGTLKVFANTPSESDLQIAEALINLPSTTMQNKVSIAFTDEITSASNLESKSTEDVISKDTIIENFNADSHEKLIEDNKITTSVPLLSKDIRFESEEEKSENLNAAQSLVQMSESIDHKINILEVTTPCKENSGPDDPINIKNQRYNDKTPVKILNESVMETDKLNGNTGKIETTSKLLKILEEPSTSRVTITNNAIVNKKVIVPPKGKILNTHVNKSVIKPKQVAKQQIIIRRTTPSKLLNNVTEVTTADKIILSRTNKATADGSAVQSYTIQTTPNVQTEKNTIIIQPKIRKITKTAPKLQKIKPQLTSLPTIINNKLSKESGKQTDTVFDINSMPIVLSDDVLTPESIENMPIVMSDGNIITSSSSKVIKNKKIITSEKITVTSSSNKQDNKGISTHHIVHDVNKLTPNILSKSSKLRSSKTMLVIDKATGKQKLIMTKSDAANKGMKQPQKLIHTSQNSPKTEKFVILPKPNSPRPARTQKIVIDPQTGKAHVVVEKGPVNVPISENKPVSAKLIPSSADSKTPGSTVMIITNEQGTQSRIVLTPEHEKILFPNKQQPNVSQLKTITHLISTNASTQQKSIITSVAAAKTPTRIVSKPQKSAIITSKGQLIVGGRLAPSTQNIAPLPEIRPATKRLAEPKKIAPMIQKQSPEPLIFLQKSGTVMQLTASQFEHLQRTGQIIQKVPAQEKVMVQKTITMSPSETIVPAQKPRARKQQTDSAAPTKKIKHEINIAPAPPPVLVPAPAPALIPVPVPALTPICSTTTNLSLGTNVPTNATSGLYSNMDNFEELLPTTAIARPAESVLVPTEQNSQALAAPLSDGQLLAVPGEHFGGPQGSFYLCVEENGTFTAIDNRPLVLENNQLVPMPETIPIIPPQPERRDILEAALANSDVFHAESTRDEAPDFRDLNANVSVHCRVSETSTTLNQPIMTPVELPSKVASEPAVPSNLDDGLAVIGVTPHTVPTSLELPITVTDPRIAPKTTDPLSNSNYRTSLLPSPSTEMTFSVTEDSGVSMVGPISMPLLTEEESVGKSMPILIDEITERTISSVESTVGSPSSIDIRESETEDCSQWPRRLLTPGSDISETSVEIPLQPSIQLSVSDLSHNNS</sequence>
<feature type="compositionally biased region" description="Polar residues" evidence="1">
    <location>
        <begin position="182"/>
        <end position="196"/>
    </location>
</feature>
<feature type="region of interest" description="Disordered" evidence="1">
    <location>
        <begin position="458"/>
        <end position="529"/>
    </location>
</feature>
<proteinExistence type="predicted"/>
<reference evidence="3" key="1">
    <citation type="submission" date="2022-05" db="EMBL/GenBank/DDBJ databases">
        <authorList>
            <person name="Okamura Y."/>
        </authorList>
    </citation>
    <scope>NUCLEOTIDE SEQUENCE</scope>
</reference>
<feature type="compositionally biased region" description="Basic and acidic residues" evidence="1">
    <location>
        <begin position="849"/>
        <end position="864"/>
    </location>
</feature>
<gene>
    <name evidence="3" type="ORF">PIBRA_LOCUS3956</name>
</gene>
<feature type="region of interest" description="Disordered" evidence="1">
    <location>
        <begin position="125"/>
        <end position="163"/>
    </location>
</feature>
<feature type="region of interest" description="Disordered" evidence="1">
    <location>
        <begin position="254"/>
        <end position="412"/>
    </location>
</feature>
<feature type="compositionally biased region" description="Basic and acidic residues" evidence="1">
    <location>
        <begin position="319"/>
        <end position="330"/>
    </location>
</feature>
<dbReference type="Pfam" id="PF00855">
    <property type="entry name" value="PWWP"/>
    <property type="match status" value="1"/>
</dbReference>
<dbReference type="SUPFAM" id="SSF63748">
    <property type="entry name" value="Tudor/PWWP/MBT"/>
    <property type="match status" value="1"/>
</dbReference>
<feature type="compositionally biased region" description="Low complexity" evidence="1">
    <location>
        <begin position="208"/>
        <end position="223"/>
    </location>
</feature>
<feature type="compositionally biased region" description="Polar residues" evidence="1">
    <location>
        <begin position="1854"/>
        <end position="1874"/>
    </location>
</feature>
<feature type="compositionally biased region" description="Acidic residues" evidence="1">
    <location>
        <begin position="336"/>
        <end position="349"/>
    </location>
</feature>
<feature type="compositionally biased region" description="Low complexity" evidence="1">
    <location>
        <begin position="271"/>
        <end position="284"/>
    </location>
</feature>
<feature type="compositionally biased region" description="Basic and acidic residues" evidence="1">
    <location>
        <begin position="290"/>
        <end position="309"/>
    </location>
</feature>
<dbReference type="CDD" id="cd05162">
    <property type="entry name" value="PWWP"/>
    <property type="match status" value="1"/>
</dbReference>
<evidence type="ECO:0000259" key="2">
    <source>
        <dbReference type="Pfam" id="PF00855"/>
    </source>
</evidence>
<feature type="region of interest" description="Disordered" evidence="1">
    <location>
        <begin position="1918"/>
        <end position="1959"/>
    </location>
</feature>
<feature type="region of interest" description="Disordered" evidence="1">
    <location>
        <begin position="1846"/>
        <end position="1874"/>
    </location>
</feature>
<feature type="compositionally biased region" description="Basic and acidic residues" evidence="1">
    <location>
        <begin position="388"/>
        <end position="411"/>
    </location>
</feature>
<dbReference type="Proteomes" id="UP001152562">
    <property type="component" value="Unassembled WGS sequence"/>
</dbReference>